<feature type="transmembrane region" description="Helical" evidence="1">
    <location>
        <begin position="53"/>
        <end position="70"/>
    </location>
</feature>
<organism evidence="2 3">
    <name type="scientific">Mucilaginibacter rubeus</name>
    <dbReference type="NCBI Taxonomy" id="2027860"/>
    <lineage>
        <taxon>Bacteria</taxon>
        <taxon>Pseudomonadati</taxon>
        <taxon>Bacteroidota</taxon>
        <taxon>Sphingobacteriia</taxon>
        <taxon>Sphingobacteriales</taxon>
        <taxon>Sphingobacteriaceae</taxon>
        <taxon>Mucilaginibacter</taxon>
    </lineage>
</organism>
<keyword evidence="1" id="KW-0472">Membrane</keyword>
<evidence type="ECO:0000256" key="1">
    <source>
        <dbReference type="SAM" id="Phobius"/>
    </source>
</evidence>
<name>A0A5C1HSQ9_9SPHI</name>
<dbReference type="AlphaFoldDB" id="A0A5C1HSQ9"/>
<keyword evidence="1" id="KW-0812">Transmembrane</keyword>
<feature type="transmembrane region" description="Helical" evidence="1">
    <location>
        <begin position="82"/>
        <end position="104"/>
    </location>
</feature>
<reference evidence="2" key="1">
    <citation type="submission" date="2019-08" db="EMBL/GenBank/DDBJ databases">
        <title>Comparative genome analysis confer to the adaptation heavy metal polluted environment.</title>
        <authorList>
            <person name="Li Y."/>
        </authorList>
    </citation>
    <scope>NUCLEOTIDE SEQUENCE [LARGE SCALE GENOMIC DNA]</scope>
    <source>
        <strain evidence="2">P1</strain>
    </source>
</reference>
<dbReference type="OrthoDB" id="798330at2"/>
<evidence type="ECO:0000313" key="3">
    <source>
        <dbReference type="Proteomes" id="UP000251402"/>
    </source>
</evidence>
<proteinExistence type="predicted"/>
<protein>
    <submittedName>
        <fullName evidence="2">Uncharacterized protein</fullName>
    </submittedName>
</protein>
<dbReference type="EMBL" id="CP043450">
    <property type="protein sequence ID" value="QEM08493.1"/>
    <property type="molecule type" value="Genomic_DNA"/>
</dbReference>
<gene>
    <name evidence="2" type="ORF">DEO27_000125</name>
</gene>
<keyword evidence="1" id="KW-1133">Transmembrane helix</keyword>
<evidence type="ECO:0000313" key="2">
    <source>
        <dbReference type="EMBL" id="QEM08493.1"/>
    </source>
</evidence>
<sequence length="136" mass="15389">MIRNYYGPPIPPIPSRRAGALALVALLVGTFSLVAEIGLFELTFIPLLVSMEIWTAFAIISFVIFIRFYWKYKKSFSTILVSLFYGYASAGLPLYIFMATNYYFANNKTTPQTFKVISAEVGKFKNPPVLWLHTKG</sequence>
<keyword evidence="3" id="KW-1185">Reference proteome</keyword>
<accession>A0A5C1HSQ9</accession>
<dbReference type="RefSeq" id="WP_146750065.1">
    <property type="nucleotide sequence ID" value="NZ_CP043450.1"/>
</dbReference>
<dbReference type="Proteomes" id="UP000251402">
    <property type="component" value="Chromosome"/>
</dbReference>
<feature type="transmembrane region" description="Helical" evidence="1">
    <location>
        <begin position="21"/>
        <end position="47"/>
    </location>
</feature>
<dbReference type="KEGG" id="mrub:DEO27_000125"/>